<evidence type="ECO:0000256" key="2">
    <source>
        <dbReference type="ARBA" id="ARBA00023002"/>
    </source>
</evidence>
<accession>A0A101J896</accession>
<dbReference type="AlphaFoldDB" id="A0A101J896"/>
<dbReference type="OrthoDB" id="9803333at2"/>
<evidence type="ECO:0000313" key="4">
    <source>
        <dbReference type="Proteomes" id="UP000053937"/>
    </source>
</evidence>
<dbReference type="PANTHER" id="PTHR42760:SF133">
    <property type="entry name" value="3-OXOACYL-[ACYL-CARRIER-PROTEIN] REDUCTASE"/>
    <property type="match status" value="1"/>
</dbReference>
<organism evidence="3 4">
    <name type="scientific">Chlorobium limicola</name>
    <dbReference type="NCBI Taxonomy" id="1092"/>
    <lineage>
        <taxon>Bacteria</taxon>
        <taxon>Pseudomonadati</taxon>
        <taxon>Chlorobiota</taxon>
        <taxon>Chlorobiia</taxon>
        <taxon>Chlorobiales</taxon>
        <taxon>Chlorobiaceae</taxon>
        <taxon>Chlorobium/Pelodictyon group</taxon>
        <taxon>Chlorobium</taxon>
    </lineage>
</organism>
<dbReference type="Pfam" id="PF13561">
    <property type="entry name" value="adh_short_C2"/>
    <property type="match status" value="1"/>
</dbReference>
<sequence length="252" mass="26493">MRLRGKTALVTGAAGGIGSAAALCFAEEGASLILSDIDLDGCETLCREITEHGGNASVVSADLTSEEQIVDLFAAIRKTEGRLDILVNIAGGDLDPFSGADAISGEAIDRNLALNLKSCMLSCREAVKIMQPRQYGRIVNMSSLVYRGADHQFSYAAAKGGIAAFTRSLALSLGQSNITVNALAPALVDVPVFRKALGTERWEALVRECASRYPLKRVATTLDVAKAALFLASDDASFITGQILEISGGARL</sequence>
<proteinExistence type="inferred from homology"/>
<dbReference type="PRINTS" id="PR00080">
    <property type="entry name" value="SDRFAMILY"/>
</dbReference>
<keyword evidence="4" id="KW-1185">Reference proteome</keyword>
<dbReference type="InterPro" id="IPR020904">
    <property type="entry name" value="Sc_DH/Rdtase_CS"/>
</dbReference>
<dbReference type="Gene3D" id="3.40.50.720">
    <property type="entry name" value="NAD(P)-binding Rossmann-like Domain"/>
    <property type="match status" value="1"/>
</dbReference>
<evidence type="ECO:0000313" key="3">
    <source>
        <dbReference type="EMBL" id="KUL22039.1"/>
    </source>
</evidence>
<dbReference type="InterPro" id="IPR002347">
    <property type="entry name" value="SDR_fam"/>
</dbReference>
<comment type="caution">
    <text evidence="3">The sequence shown here is derived from an EMBL/GenBank/DDBJ whole genome shotgun (WGS) entry which is preliminary data.</text>
</comment>
<protein>
    <submittedName>
        <fullName evidence="3">Short-chain dehydrogenase</fullName>
    </submittedName>
</protein>
<dbReference type="InterPro" id="IPR036291">
    <property type="entry name" value="NAD(P)-bd_dom_sf"/>
</dbReference>
<gene>
    <name evidence="3" type="ORF">ASB62_07680</name>
</gene>
<dbReference type="Proteomes" id="UP000053937">
    <property type="component" value="Unassembled WGS sequence"/>
</dbReference>
<dbReference type="SUPFAM" id="SSF51735">
    <property type="entry name" value="NAD(P)-binding Rossmann-fold domains"/>
    <property type="match status" value="1"/>
</dbReference>
<dbReference type="RefSeq" id="WP_059139321.1">
    <property type="nucleotide sequence ID" value="NZ_LMBR01000199.1"/>
</dbReference>
<dbReference type="EMBL" id="LMBR01000199">
    <property type="protein sequence ID" value="KUL22039.1"/>
    <property type="molecule type" value="Genomic_DNA"/>
</dbReference>
<dbReference type="PANTHER" id="PTHR42760">
    <property type="entry name" value="SHORT-CHAIN DEHYDROGENASES/REDUCTASES FAMILY MEMBER"/>
    <property type="match status" value="1"/>
</dbReference>
<keyword evidence="2" id="KW-0560">Oxidoreductase</keyword>
<dbReference type="FunFam" id="3.40.50.720:FF:000084">
    <property type="entry name" value="Short-chain dehydrogenase reductase"/>
    <property type="match status" value="1"/>
</dbReference>
<evidence type="ECO:0000256" key="1">
    <source>
        <dbReference type="ARBA" id="ARBA00006484"/>
    </source>
</evidence>
<dbReference type="PROSITE" id="PS00061">
    <property type="entry name" value="ADH_SHORT"/>
    <property type="match status" value="1"/>
</dbReference>
<dbReference type="CDD" id="cd05233">
    <property type="entry name" value="SDR_c"/>
    <property type="match status" value="1"/>
</dbReference>
<dbReference type="GO" id="GO:0006633">
    <property type="term" value="P:fatty acid biosynthetic process"/>
    <property type="evidence" value="ECO:0007669"/>
    <property type="project" value="TreeGrafter"/>
</dbReference>
<dbReference type="GO" id="GO:0048038">
    <property type="term" value="F:quinone binding"/>
    <property type="evidence" value="ECO:0007669"/>
    <property type="project" value="TreeGrafter"/>
</dbReference>
<comment type="similarity">
    <text evidence="1">Belongs to the short-chain dehydrogenases/reductases (SDR) family.</text>
</comment>
<reference evidence="3 4" key="1">
    <citation type="submission" date="2015-10" db="EMBL/GenBank/DDBJ databases">
        <title>Draft Genome Sequence of Chlorobium limicola strain Frasassi Growing under Artificial Lighting in the Frasassi Cave System.</title>
        <authorList>
            <person name="Mansor M."/>
            <person name="Macalady J."/>
        </authorList>
    </citation>
    <scope>NUCLEOTIDE SEQUENCE [LARGE SCALE GENOMIC DNA]</scope>
    <source>
        <strain evidence="3 4">Frasassi</strain>
    </source>
</reference>
<dbReference type="GO" id="GO:0016616">
    <property type="term" value="F:oxidoreductase activity, acting on the CH-OH group of donors, NAD or NADP as acceptor"/>
    <property type="evidence" value="ECO:0007669"/>
    <property type="project" value="TreeGrafter"/>
</dbReference>
<name>A0A101J896_CHLLI</name>
<dbReference type="PRINTS" id="PR00081">
    <property type="entry name" value="GDHRDH"/>
</dbReference>